<evidence type="ECO:0000313" key="9">
    <source>
        <dbReference type="EMBL" id="NGO38255.1"/>
    </source>
</evidence>
<dbReference type="CDD" id="cd06171">
    <property type="entry name" value="Sigma70_r4"/>
    <property type="match status" value="1"/>
</dbReference>
<dbReference type="Gene3D" id="1.10.1740.10">
    <property type="match status" value="1"/>
</dbReference>
<evidence type="ECO:0000259" key="8">
    <source>
        <dbReference type="Pfam" id="PF08281"/>
    </source>
</evidence>
<dbReference type="InterPro" id="IPR036388">
    <property type="entry name" value="WH-like_DNA-bd_sf"/>
</dbReference>
<keyword evidence="5" id="KW-0804">Transcription</keyword>
<evidence type="ECO:0000259" key="7">
    <source>
        <dbReference type="Pfam" id="PF04542"/>
    </source>
</evidence>
<feature type="domain" description="RNA polymerase sigma-70 region 2" evidence="7">
    <location>
        <begin position="29"/>
        <end position="96"/>
    </location>
</feature>
<evidence type="ECO:0000256" key="2">
    <source>
        <dbReference type="ARBA" id="ARBA00023015"/>
    </source>
</evidence>
<organism evidence="9 10">
    <name type="scientific">Limisphaera ngatamarikiensis</name>
    <dbReference type="NCBI Taxonomy" id="1324935"/>
    <lineage>
        <taxon>Bacteria</taxon>
        <taxon>Pseudomonadati</taxon>
        <taxon>Verrucomicrobiota</taxon>
        <taxon>Verrucomicrobiia</taxon>
        <taxon>Limisphaerales</taxon>
        <taxon>Limisphaeraceae</taxon>
        <taxon>Limisphaera</taxon>
    </lineage>
</organism>
<dbReference type="GO" id="GO:0003677">
    <property type="term" value="F:DNA binding"/>
    <property type="evidence" value="ECO:0007669"/>
    <property type="project" value="UniProtKB-KW"/>
</dbReference>
<dbReference type="AlphaFoldDB" id="A0A6M1RNH1"/>
<evidence type="ECO:0000313" key="10">
    <source>
        <dbReference type="Proteomes" id="UP000477311"/>
    </source>
</evidence>
<dbReference type="EMBL" id="JAAKYA010000012">
    <property type="protein sequence ID" value="NGO38255.1"/>
    <property type="molecule type" value="Genomic_DNA"/>
</dbReference>
<comment type="caution">
    <text evidence="9">The sequence shown here is derived from an EMBL/GenBank/DDBJ whole genome shotgun (WGS) entry which is preliminary data.</text>
</comment>
<accession>A0A6M1RNH1</accession>
<dbReference type="NCBIfam" id="TIGR02937">
    <property type="entry name" value="sigma70-ECF"/>
    <property type="match status" value="1"/>
</dbReference>
<evidence type="ECO:0000256" key="6">
    <source>
        <dbReference type="SAM" id="MobiDB-lite"/>
    </source>
</evidence>
<dbReference type="InterPro" id="IPR039425">
    <property type="entry name" value="RNA_pol_sigma-70-like"/>
</dbReference>
<dbReference type="Pfam" id="PF08281">
    <property type="entry name" value="Sigma70_r4_2"/>
    <property type="match status" value="1"/>
</dbReference>
<feature type="compositionally biased region" description="Basic and acidic residues" evidence="6">
    <location>
        <begin position="106"/>
        <end position="120"/>
    </location>
</feature>
<proteinExistence type="inferred from homology"/>
<dbReference type="Pfam" id="PF04542">
    <property type="entry name" value="Sigma70_r2"/>
    <property type="match status" value="1"/>
</dbReference>
<dbReference type="PANTHER" id="PTHR43133">
    <property type="entry name" value="RNA POLYMERASE ECF-TYPE SIGMA FACTO"/>
    <property type="match status" value="1"/>
</dbReference>
<dbReference type="InterPro" id="IPR013324">
    <property type="entry name" value="RNA_pol_sigma_r3/r4-like"/>
</dbReference>
<dbReference type="InterPro" id="IPR007627">
    <property type="entry name" value="RNA_pol_sigma70_r2"/>
</dbReference>
<comment type="similarity">
    <text evidence="1">Belongs to the sigma-70 factor family. ECF subfamily.</text>
</comment>
<keyword evidence="3" id="KW-0731">Sigma factor</keyword>
<protein>
    <submittedName>
        <fullName evidence="9">RNA polymerase sigma factor</fullName>
    </submittedName>
</protein>
<reference evidence="9 10" key="1">
    <citation type="submission" date="2020-02" db="EMBL/GenBank/DDBJ databases">
        <title>Draft genome sequence of Limisphaera ngatamarikiensis NGM72.4T, a thermophilic Verrucomicrobia grouped in subdivision 3.</title>
        <authorList>
            <person name="Carere C.R."/>
            <person name="Steen J."/>
            <person name="Hugenholtz P."/>
            <person name="Stott M.B."/>
        </authorList>
    </citation>
    <scope>NUCLEOTIDE SEQUENCE [LARGE SCALE GENOMIC DNA]</scope>
    <source>
        <strain evidence="9 10">NGM72.4</strain>
    </source>
</reference>
<dbReference type="SUPFAM" id="SSF88659">
    <property type="entry name" value="Sigma3 and sigma4 domains of RNA polymerase sigma factors"/>
    <property type="match status" value="1"/>
</dbReference>
<name>A0A6M1RNH1_9BACT</name>
<dbReference type="Gene3D" id="1.10.10.10">
    <property type="entry name" value="Winged helix-like DNA-binding domain superfamily/Winged helix DNA-binding domain"/>
    <property type="match status" value="1"/>
</dbReference>
<dbReference type="InterPro" id="IPR013325">
    <property type="entry name" value="RNA_pol_sigma_r2"/>
</dbReference>
<evidence type="ECO:0000256" key="3">
    <source>
        <dbReference type="ARBA" id="ARBA00023082"/>
    </source>
</evidence>
<evidence type="ECO:0000256" key="4">
    <source>
        <dbReference type="ARBA" id="ARBA00023125"/>
    </source>
</evidence>
<feature type="region of interest" description="Disordered" evidence="6">
    <location>
        <begin position="105"/>
        <end position="133"/>
    </location>
</feature>
<dbReference type="GO" id="GO:0006352">
    <property type="term" value="P:DNA-templated transcription initiation"/>
    <property type="evidence" value="ECO:0007669"/>
    <property type="project" value="InterPro"/>
</dbReference>
<dbReference type="GO" id="GO:0016987">
    <property type="term" value="F:sigma factor activity"/>
    <property type="evidence" value="ECO:0007669"/>
    <property type="project" value="UniProtKB-KW"/>
</dbReference>
<keyword evidence="10" id="KW-1185">Reference proteome</keyword>
<dbReference type="Proteomes" id="UP000477311">
    <property type="component" value="Unassembled WGS sequence"/>
</dbReference>
<dbReference type="InterPro" id="IPR013249">
    <property type="entry name" value="RNA_pol_sigma70_r4_t2"/>
</dbReference>
<evidence type="ECO:0000256" key="5">
    <source>
        <dbReference type="ARBA" id="ARBA00023163"/>
    </source>
</evidence>
<evidence type="ECO:0000256" key="1">
    <source>
        <dbReference type="ARBA" id="ARBA00010641"/>
    </source>
</evidence>
<keyword evidence="4" id="KW-0238">DNA-binding</keyword>
<sequence>MVVARGHGSANWAGLVRRVMNPPHPFEAFVREHQDLVYSTALRLLGDAAAAEDVAQEVFLRAFQQFEDLRDSPTTRGWLRTVATRLALTHLTRYRKRWQFFSEMSRPGDDPTDEPSHEPDFADPAANSAPGEAGDREAWVHKALMRLPDHQRVPLVLYHMEGLSYEEIARELGVSLAKVKTDLHRARLALRRQLHRQLGREGADLMP</sequence>
<gene>
    <name evidence="9" type="ORF">G4L39_02440</name>
</gene>
<feature type="domain" description="RNA polymerase sigma factor 70 region 4 type 2" evidence="8">
    <location>
        <begin position="139"/>
        <end position="190"/>
    </location>
</feature>
<dbReference type="InterPro" id="IPR014284">
    <property type="entry name" value="RNA_pol_sigma-70_dom"/>
</dbReference>
<keyword evidence="2" id="KW-0805">Transcription regulation</keyword>
<dbReference type="PANTHER" id="PTHR43133:SF8">
    <property type="entry name" value="RNA POLYMERASE SIGMA FACTOR HI_1459-RELATED"/>
    <property type="match status" value="1"/>
</dbReference>
<dbReference type="SUPFAM" id="SSF88946">
    <property type="entry name" value="Sigma2 domain of RNA polymerase sigma factors"/>
    <property type="match status" value="1"/>
</dbReference>